<name>A0A6P2PKE2_BURL3</name>
<organism evidence="1 2">
    <name type="scientific">Burkholderia lata (strain ATCC 17760 / DSM 23089 / LMG 22485 / NCIMB 9086 / R18194 / 383)</name>
    <dbReference type="NCBI Taxonomy" id="482957"/>
    <lineage>
        <taxon>Bacteria</taxon>
        <taxon>Pseudomonadati</taxon>
        <taxon>Pseudomonadota</taxon>
        <taxon>Betaproteobacteria</taxon>
        <taxon>Burkholderiales</taxon>
        <taxon>Burkholderiaceae</taxon>
        <taxon>Burkholderia</taxon>
        <taxon>Burkholderia cepacia complex</taxon>
    </lineage>
</organism>
<reference evidence="1 2" key="1">
    <citation type="submission" date="2019-09" db="EMBL/GenBank/DDBJ databases">
        <authorList>
            <person name="Depoorter E."/>
        </authorList>
    </citation>
    <scope>NUCLEOTIDE SEQUENCE [LARGE SCALE GENOMIC DNA]</scope>
    <source>
        <strain evidence="1">LMG 23254</strain>
    </source>
</reference>
<evidence type="ECO:0000313" key="1">
    <source>
        <dbReference type="EMBL" id="VWC06807.1"/>
    </source>
</evidence>
<evidence type="ECO:0000313" key="2">
    <source>
        <dbReference type="Proteomes" id="UP000494218"/>
    </source>
</evidence>
<dbReference type="AlphaFoldDB" id="A0A6P2PKE2"/>
<dbReference type="Proteomes" id="UP000494218">
    <property type="component" value="Unassembled WGS sequence"/>
</dbReference>
<dbReference type="EMBL" id="CABVPW010000027">
    <property type="protein sequence ID" value="VWC06807.1"/>
    <property type="molecule type" value="Genomic_DNA"/>
</dbReference>
<protein>
    <submittedName>
        <fullName evidence="1">Uncharacterized protein</fullName>
    </submittedName>
</protein>
<sequence>MMIFDPLFATRKSFENVKHCNVKYMARYYGCSL</sequence>
<proteinExistence type="predicted"/>
<gene>
    <name evidence="1" type="ORF">BLA23254_05081</name>
</gene>
<accession>A0A6P2PKE2</accession>